<evidence type="ECO:0000259" key="1">
    <source>
        <dbReference type="Pfam" id="PF02492"/>
    </source>
</evidence>
<dbReference type="Pfam" id="PF02492">
    <property type="entry name" value="cobW"/>
    <property type="match status" value="1"/>
</dbReference>
<dbReference type="EMBL" id="OANU01000013">
    <property type="protein sequence ID" value="SNX47798.1"/>
    <property type="molecule type" value="Genomic_DNA"/>
</dbReference>
<dbReference type="InterPro" id="IPR003495">
    <property type="entry name" value="CobW/HypB/UreG_nucleotide-bd"/>
</dbReference>
<proteinExistence type="predicted"/>
<protein>
    <submittedName>
        <fullName evidence="2">CobW/HypB/UreG, nucleotide-binding domain</fullName>
    </submittedName>
</protein>
<dbReference type="AlphaFoldDB" id="A0A240EGI0"/>
<evidence type="ECO:0000313" key="2">
    <source>
        <dbReference type="EMBL" id="SNX47798.1"/>
    </source>
</evidence>
<accession>A0A240EGI0</accession>
<sequence length="50" mass="5400">MNPKNPPIKAVPTNIITGFLGVGKTTAIVNLMKNKPNNERWAILVNLNSG</sequence>
<evidence type="ECO:0000313" key="3">
    <source>
        <dbReference type="Proteomes" id="UP000219336"/>
    </source>
</evidence>
<reference evidence="3" key="1">
    <citation type="submission" date="2016-06" db="EMBL/GenBank/DDBJ databases">
        <authorList>
            <person name="Rodrigo-Torres L."/>
            <person name="Arahal R.D."/>
            <person name="Lucena T."/>
        </authorList>
    </citation>
    <scope>NUCLEOTIDE SEQUENCE [LARGE SCALE GENOMIC DNA]</scope>
    <source>
        <strain evidence="3">CECT8203</strain>
    </source>
</reference>
<dbReference type="InterPro" id="IPR027417">
    <property type="entry name" value="P-loop_NTPase"/>
</dbReference>
<name>A0A240EGI0_9VIBR</name>
<dbReference type="Gene3D" id="3.40.50.300">
    <property type="entry name" value="P-loop containing nucleotide triphosphate hydrolases"/>
    <property type="match status" value="1"/>
</dbReference>
<gene>
    <name evidence="2" type="ORF">VTH8203_01413</name>
</gene>
<dbReference type="SUPFAM" id="SSF52540">
    <property type="entry name" value="P-loop containing nucleoside triphosphate hydrolases"/>
    <property type="match status" value="1"/>
</dbReference>
<dbReference type="Proteomes" id="UP000219336">
    <property type="component" value="Unassembled WGS sequence"/>
</dbReference>
<organism evidence="2 3">
    <name type="scientific">Vibrio thalassae</name>
    <dbReference type="NCBI Taxonomy" id="1243014"/>
    <lineage>
        <taxon>Bacteria</taxon>
        <taxon>Pseudomonadati</taxon>
        <taxon>Pseudomonadota</taxon>
        <taxon>Gammaproteobacteria</taxon>
        <taxon>Vibrionales</taxon>
        <taxon>Vibrionaceae</taxon>
        <taxon>Vibrio</taxon>
    </lineage>
</organism>
<keyword evidence="3" id="KW-1185">Reference proteome</keyword>
<feature type="domain" description="CobW/HypB/UreG nucleotide-binding" evidence="1">
    <location>
        <begin position="12"/>
        <end position="46"/>
    </location>
</feature>